<sequence>MEKYYIDVNTFVDTILQTIFRFGGSRPIILSSFSPEVCILASTKQNVYPVLFLNDAGLSPTGDIRASSLQEAIHFAKSLNLYGVVSASEPFVMSPKLVKFTRGAGLACASYGAQNSNPAFAKVQVQAGINAIITDNVSLIAKGVFRSEVPN</sequence>
<dbReference type="GO" id="GO:0047389">
    <property type="term" value="F:glycerophosphocholine phosphodiesterase activity"/>
    <property type="evidence" value="ECO:0007669"/>
    <property type="project" value="TreeGrafter"/>
</dbReference>
<evidence type="ECO:0000256" key="1">
    <source>
        <dbReference type="ARBA" id="ARBA00022801"/>
    </source>
</evidence>
<evidence type="ECO:0000259" key="2">
    <source>
        <dbReference type="PROSITE" id="PS51704"/>
    </source>
</evidence>
<keyword evidence="1" id="KW-0378">Hydrolase</keyword>
<proteinExistence type="predicted"/>
<dbReference type="EMBL" id="JAVHJL010000012">
    <property type="protein sequence ID" value="KAK6495547.1"/>
    <property type="molecule type" value="Genomic_DNA"/>
</dbReference>
<protein>
    <submittedName>
        <fullName evidence="3">Glycerophosphocholine phosphodiesterase</fullName>
    </submittedName>
</protein>
<gene>
    <name evidence="3" type="primary">GDE1_2</name>
    <name evidence="3" type="ORF">TWF481_002596</name>
</gene>
<comment type="caution">
    <text evidence="3">The sequence shown here is derived from an EMBL/GenBank/DDBJ whole genome shotgun (WGS) entry which is preliminary data.</text>
</comment>
<evidence type="ECO:0000313" key="3">
    <source>
        <dbReference type="EMBL" id="KAK6495547.1"/>
    </source>
</evidence>
<dbReference type="Pfam" id="PF03009">
    <property type="entry name" value="GDPD"/>
    <property type="match status" value="1"/>
</dbReference>
<dbReference type="PANTHER" id="PTHR22958">
    <property type="entry name" value="GLYCEROPHOSPHORYL DIESTER PHOSPHODIESTERASE"/>
    <property type="match status" value="1"/>
</dbReference>
<dbReference type="PANTHER" id="PTHR22958:SF1">
    <property type="entry name" value="GLYCEROPHOSPHOCHOLINE PHOSPHODIESTERASE GPCPD1"/>
    <property type="match status" value="1"/>
</dbReference>
<dbReference type="Gene3D" id="3.20.20.190">
    <property type="entry name" value="Phosphatidylinositol (PI) phosphodiesterase"/>
    <property type="match status" value="1"/>
</dbReference>
<dbReference type="InterPro" id="IPR051578">
    <property type="entry name" value="GDPD"/>
</dbReference>
<reference evidence="3 4" key="1">
    <citation type="submission" date="2023-08" db="EMBL/GenBank/DDBJ databases">
        <authorList>
            <person name="Palmer J.M."/>
        </authorList>
    </citation>
    <scope>NUCLEOTIDE SEQUENCE [LARGE SCALE GENOMIC DNA]</scope>
    <source>
        <strain evidence="3 4">TWF481</strain>
    </source>
</reference>
<name>A0AAV9VTK6_9PEZI</name>
<dbReference type="SUPFAM" id="SSF51695">
    <property type="entry name" value="PLC-like phosphodiesterases"/>
    <property type="match status" value="1"/>
</dbReference>
<dbReference type="InterPro" id="IPR017946">
    <property type="entry name" value="PLC-like_Pdiesterase_TIM-brl"/>
</dbReference>
<dbReference type="PROSITE" id="PS51704">
    <property type="entry name" value="GP_PDE"/>
    <property type="match status" value="1"/>
</dbReference>
<accession>A0AAV9VTK6</accession>
<dbReference type="InterPro" id="IPR030395">
    <property type="entry name" value="GP_PDE_dom"/>
</dbReference>
<feature type="domain" description="GP-PDE" evidence="2">
    <location>
        <begin position="1"/>
        <end position="144"/>
    </location>
</feature>
<dbReference type="AlphaFoldDB" id="A0AAV9VTK6"/>
<evidence type="ECO:0000313" key="4">
    <source>
        <dbReference type="Proteomes" id="UP001370758"/>
    </source>
</evidence>
<organism evidence="3 4">
    <name type="scientific">Arthrobotrys musiformis</name>
    <dbReference type="NCBI Taxonomy" id="47236"/>
    <lineage>
        <taxon>Eukaryota</taxon>
        <taxon>Fungi</taxon>
        <taxon>Dikarya</taxon>
        <taxon>Ascomycota</taxon>
        <taxon>Pezizomycotina</taxon>
        <taxon>Orbiliomycetes</taxon>
        <taxon>Orbiliales</taxon>
        <taxon>Orbiliaceae</taxon>
        <taxon>Arthrobotrys</taxon>
    </lineage>
</organism>
<dbReference type="GO" id="GO:0046475">
    <property type="term" value="P:glycerophospholipid catabolic process"/>
    <property type="evidence" value="ECO:0007669"/>
    <property type="project" value="TreeGrafter"/>
</dbReference>
<keyword evidence="4" id="KW-1185">Reference proteome</keyword>
<dbReference type="Proteomes" id="UP001370758">
    <property type="component" value="Unassembled WGS sequence"/>
</dbReference>